<protein>
    <submittedName>
        <fullName evidence="3">Prostaglandin F2alpha synthase</fullName>
    </submittedName>
</protein>
<dbReference type="GO" id="GO:0005737">
    <property type="term" value="C:cytoplasm"/>
    <property type="evidence" value="ECO:0007669"/>
    <property type="project" value="UniProtKB-ARBA"/>
</dbReference>
<evidence type="ECO:0000313" key="4">
    <source>
        <dbReference type="Proteomes" id="UP000246121"/>
    </source>
</evidence>
<dbReference type="Pfam" id="PF00724">
    <property type="entry name" value="Oxidored_FMN"/>
    <property type="match status" value="1"/>
</dbReference>
<comment type="caution">
    <text evidence="3">The sequence shown here is derived from an EMBL/GenBank/DDBJ whole genome shotgun (WGS) entry which is preliminary data.</text>
</comment>
<dbReference type="GO" id="GO:0010181">
    <property type="term" value="F:FMN binding"/>
    <property type="evidence" value="ECO:0007669"/>
    <property type="project" value="InterPro"/>
</dbReference>
<organism evidence="3 4">
    <name type="scientific">Trypanosoma cruzi</name>
    <dbReference type="NCBI Taxonomy" id="5693"/>
    <lineage>
        <taxon>Eukaryota</taxon>
        <taxon>Discoba</taxon>
        <taxon>Euglenozoa</taxon>
        <taxon>Kinetoplastea</taxon>
        <taxon>Metakinetoplastina</taxon>
        <taxon>Trypanosomatida</taxon>
        <taxon>Trypanosomatidae</taxon>
        <taxon>Trypanosoma</taxon>
        <taxon>Schizotrypanum</taxon>
    </lineage>
</organism>
<dbReference type="PANTHER" id="PTHR22893">
    <property type="entry name" value="NADH OXIDOREDUCTASE-RELATED"/>
    <property type="match status" value="1"/>
</dbReference>
<evidence type="ECO:0000313" key="3">
    <source>
        <dbReference type="EMBL" id="PWU83093.1"/>
    </source>
</evidence>
<dbReference type="SUPFAM" id="SSF51395">
    <property type="entry name" value="FMN-linked oxidoreductases"/>
    <property type="match status" value="1"/>
</dbReference>
<dbReference type="Gene3D" id="3.20.20.70">
    <property type="entry name" value="Aldolase class I"/>
    <property type="match status" value="1"/>
</dbReference>
<proteinExistence type="predicted"/>
<dbReference type="EMBL" id="PRFA01000396">
    <property type="protein sequence ID" value="PWU83093.1"/>
    <property type="molecule type" value="Genomic_DNA"/>
</dbReference>
<feature type="domain" description="NADH:flavin oxidoreductase/NADH oxidase N-terminal" evidence="2">
    <location>
        <begin position="7"/>
        <end position="85"/>
    </location>
</feature>
<name>A0A2V2ULA2_TRYCR</name>
<feature type="compositionally biased region" description="Polar residues" evidence="1">
    <location>
        <begin position="225"/>
        <end position="234"/>
    </location>
</feature>
<dbReference type="InterPro" id="IPR001155">
    <property type="entry name" value="OxRdtase_FMN_N"/>
</dbReference>
<dbReference type="Proteomes" id="UP000246121">
    <property type="component" value="Unassembled WGS sequence"/>
</dbReference>
<dbReference type="AlphaFoldDB" id="A0A2V2ULA2"/>
<dbReference type="InterPro" id="IPR013785">
    <property type="entry name" value="Aldolase_TIM"/>
</dbReference>
<feature type="region of interest" description="Disordered" evidence="1">
    <location>
        <begin position="213"/>
        <end position="237"/>
    </location>
</feature>
<dbReference type="InterPro" id="IPR045247">
    <property type="entry name" value="Oye-like"/>
</dbReference>
<evidence type="ECO:0000259" key="2">
    <source>
        <dbReference type="Pfam" id="PF00724"/>
    </source>
</evidence>
<dbReference type="GO" id="GO:0016491">
    <property type="term" value="F:oxidoreductase activity"/>
    <property type="evidence" value="ECO:0007669"/>
    <property type="project" value="InterPro"/>
</dbReference>
<sequence>MATFPELLRPLKLGRYTLRNRIIMAPLTRCQATEDGHVPRTESMLKYYEDRASAGLIIAEATMVQPNYTGFLTEPGIYSDAQIESGERSWMRYTKRVALYSCNSFTLVEPGFRRRSFSSRRVTRIPLLGACLPRVPFPLRTIGFLPILLRAGKRRPTVSQRSSRMTKSGTVSSHCLWRGPKRPFLRLGLMALRFMEPTATYWTLFFANLPTSASPVRTPERPSTHDANSSTMSPKASAMPWEVTAWGSASPH</sequence>
<dbReference type="PANTHER" id="PTHR22893:SF91">
    <property type="entry name" value="NADPH DEHYDROGENASE 2-RELATED"/>
    <property type="match status" value="1"/>
</dbReference>
<evidence type="ECO:0000256" key="1">
    <source>
        <dbReference type="SAM" id="MobiDB-lite"/>
    </source>
</evidence>
<dbReference type="VEuPathDB" id="TriTrypDB:TcBrA4_0070120"/>
<reference evidence="3 4" key="1">
    <citation type="journal article" date="2018" name="Microb. Genom.">
        <title>Expanding an expanded genome: long-read sequencing of Trypanosoma cruzi.</title>
        <authorList>
            <person name="Berna L."/>
            <person name="Rodriguez M."/>
            <person name="Chiribao M.L."/>
            <person name="Parodi-Talice A."/>
            <person name="Pita S."/>
            <person name="Rijo G."/>
            <person name="Alvarez-Valin F."/>
            <person name="Robello C."/>
        </authorList>
    </citation>
    <scope>NUCLEOTIDE SEQUENCE [LARGE SCALE GENOMIC DNA]</scope>
    <source>
        <strain evidence="3 4">Dm28c</strain>
    </source>
</reference>
<gene>
    <name evidence="3" type="ORF">C4B63_396g4</name>
</gene>
<accession>A0A2V2ULA2</accession>
<dbReference type="VEuPathDB" id="TriTrypDB:C4B63_396g4"/>